<dbReference type="AlphaFoldDB" id="A0AAD1W7F3"/>
<keyword evidence="3" id="KW-1185">Reference proteome</keyword>
<evidence type="ECO:0000256" key="1">
    <source>
        <dbReference type="SAM" id="MobiDB-lite"/>
    </source>
</evidence>
<feature type="compositionally biased region" description="Basic and acidic residues" evidence="1">
    <location>
        <begin position="84"/>
        <end position="97"/>
    </location>
</feature>
<feature type="region of interest" description="Disordered" evidence="1">
    <location>
        <begin position="1"/>
        <end position="115"/>
    </location>
</feature>
<dbReference type="Proteomes" id="UP001295444">
    <property type="component" value="Chromosome 05"/>
</dbReference>
<gene>
    <name evidence="2" type="ORF">PECUL_23A011436</name>
</gene>
<feature type="compositionally biased region" description="Polar residues" evidence="1">
    <location>
        <begin position="105"/>
        <end position="115"/>
    </location>
</feature>
<name>A0AAD1W7F3_PELCU</name>
<dbReference type="EMBL" id="OW240916">
    <property type="protein sequence ID" value="CAH2292136.1"/>
    <property type="molecule type" value="Genomic_DNA"/>
</dbReference>
<proteinExistence type="predicted"/>
<protein>
    <submittedName>
        <fullName evidence="2">Uncharacterized protein</fullName>
    </submittedName>
</protein>
<feature type="compositionally biased region" description="Polar residues" evidence="1">
    <location>
        <begin position="53"/>
        <end position="65"/>
    </location>
</feature>
<feature type="compositionally biased region" description="Polar residues" evidence="1">
    <location>
        <begin position="36"/>
        <end position="45"/>
    </location>
</feature>
<evidence type="ECO:0000313" key="3">
    <source>
        <dbReference type="Proteomes" id="UP001295444"/>
    </source>
</evidence>
<accession>A0AAD1W7F3</accession>
<evidence type="ECO:0000313" key="2">
    <source>
        <dbReference type="EMBL" id="CAH2292136.1"/>
    </source>
</evidence>
<reference evidence="2" key="1">
    <citation type="submission" date="2022-03" db="EMBL/GenBank/DDBJ databases">
        <authorList>
            <person name="Alioto T."/>
            <person name="Alioto T."/>
            <person name="Gomez Garrido J."/>
        </authorList>
    </citation>
    <scope>NUCLEOTIDE SEQUENCE</scope>
</reference>
<organism evidence="2 3">
    <name type="scientific">Pelobates cultripes</name>
    <name type="common">Western spadefoot toad</name>
    <dbReference type="NCBI Taxonomy" id="61616"/>
    <lineage>
        <taxon>Eukaryota</taxon>
        <taxon>Metazoa</taxon>
        <taxon>Chordata</taxon>
        <taxon>Craniata</taxon>
        <taxon>Vertebrata</taxon>
        <taxon>Euteleostomi</taxon>
        <taxon>Amphibia</taxon>
        <taxon>Batrachia</taxon>
        <taxon>Anura</taxon>
        <taxon>Pelobatoidea</taxon>
        <taxon>Pelobatidae</taxon>
        <taxon>Pelobates</taxon>
    </lineage>
</organism>
<sequence>MAGESEMVAQPGTIKAQQIGTPDAALPVEKQRDSPQKPSHCSTYQCGRHPTPAATSNQIPLSSPSPHKATNPAEPQDTPARLQPSEENRAETSDHTLGEQLHLPPNTTLDSILSC</sequence>